<accession>A0ABQ9E6E2</accession>
<reference evidence="11 12" key="1">
    <citation type="submission" date="2022-12" db="EMBL/GenBank/DDBJ databases">
        <title>Chromosome-level genome of Tegillarca granosa.</title>
        <authorList>
            <person name="Kim J."/>
        </authorList>
    </citation>
    <scope>NUCLEOTIDE SEQUENCE [LARGE SCALE GENOMIC DNA]</scope>
    <source>
        <strain evidence="11">Teg-2019</strain>
        <tissue evidence="11">Adductor muscle</tissue>
    </source>
</reference>
<keyword evidence="6" id="KW-0675">Receptor</keyword>
<dbReference type="Gene3D" id="3.40.50.2300">
    <property type="match status" value="2"/>
</dbReference>
<evidence type="ECO:0000256" key="3">
    <source>
        <dbReference type="ARBA" id="ARBA00022989"/>
    </source>
</evidence>
<keyword evidence="8" id="KW-0807">Transducer</keyword>
<protein>
    <recommendedName>
        <fullName evidence="10">G-protein coupled receptors family 3 profile domain-containing protein</fullName>
    </recommendedName>
</protein>
<evidence type="ECO:0000256" key="2">
    <source>
        <dbReference type="ARBA" id="ARBA00022692"/>
    </source>
</evidence>
<keyword evidence="7" id="KW-0325">Glycoprotein</keyword>
<proteinExistence type="predicted"/>
<organism evidence="11 12">
    <name type="scientific">Tegillarca granosa</name>
    <name type="common">Malaysian cockle</name>
    <name type="synonym">Anadara granosa</name>
    <dbReference type="NCBI Taxonomy" id="220873"/>
    <lineage>
        <taxon>Eukaryota</taxon>
        <taxon>Metazoa</taxon>
        <taxon>Spiralia</taxon>
        <taxon>Lophotrochozoa</taxon>
        <taxon>Mollusca</taxon>
        <taxon>Bivalvia</taxon>
        <taxon>Autobranchia</taxon>
        <taxon>Pteriomorphia</taxon>
        <taxon>Arcoida</taxon>
        <taxon>Arcoidea</taxon>
        <taxon>Arcidae</taxon>
        <taxon>Tegillarca</taxon>
    </lineage>
</organism>
<dbReference type="PROSITE" id="PS50259">
    <property type="entry name" value="G_PROTEIN_RECEP_F3_4"/>
    <property type="match status" value="1"/>
</dbReference>
<dbReference type="EMBL" id="JARBDR010000921">
    <property type="protein sequence ID" value="KAJ8299112.1"/>
    <property type="molecule type" value="Genomic_DNA"/>
</dbReference>
<comment type="caution">
    <text evidence="11">The sequence shown here is derived from an EMBL/GenBank/DDBJ whole genome shotgun (WGS) entry which is preliminary data.</text>
</comment>
<dbReference type="PANTHER" id="PTHR10519:SF74">
    <property type="entry name" value="GAMMA-AMINOBUTYRIC ACID TYPE B RECEPTOR SUBUNIT 2"/>
    <property type="match status" value="1"/>
</dbReference>
<name>A0ABQ9E6E2_TEGGR</name>
<keyword evidence="3 9" id="KW-1133">Transmembrane helix</keyword>
<dbReference type="PANTHER" id="PTHR10519">
    <property type="entry name" value="GABA-B RECEPTOR"/>
    <property type="match status" value="1"/>
</dbReference>
<dbReference type="Proteomes" id="UP001217089">
    <property type="component" value="Unassembled WGS sequence"/>
</dbReference>
<dbReference type="InterPro" id="IPR017978">
    <property type="entry name" value="GPCR_3_C"/>
</dbReference>
<keyword evidence="5 9" id="KW-0472">Membrane</keyword>
<feature type="non-terminal residue" evidence="11">
    <location>
        <position position="481"/>
    </location>
</feature>
<feature type="transmembrane region" description="Helical" evidence="9">
    <location>
        <begin position="391"/>
        <end position="413"/>
    </location>
</feature>
<evidence type="ECO:0000259" key="10">
    <source>
        <dbReference type="PROSITE" id="PS50259"/>
    </source>
</evidence>
<dbReference type="Pfam" id="PF01094">
    <property type="entry name" value="ANF_receptor"/>
    <property type="match status" value="2"/>
</dbReference>
<dbReference type="SUPFAM" id="SSF53822">
    <property type="entry name" value="Periplasmic binding protein-like I"/>
    <property type="match status" value="1"/>
</dbReference>
<comment type="subcellular location">
    <subcellularLocation>
        <location evidence="1">Membrane</location>
        <topology evidence="1">Multi-pass membrane protein</topology>
    </subcellularLocation>
</comment>
<dbReference type="Pfam" id="PF00003">
    <property type="entry name" value="7tm_3"/>
    <property type="match status" value="1"/>
</dbReference>
<keyword evidence="4" id="KW-0297">G-protein coupled receptor</keyword>
<evidence type="ECO:0000313" key="12">
    <source>
        <dbReference type="Proteomes" id="UP001217089"/>
    </source>
</evidence>
<dbReference type="InterPro" id="IPR028082">
    <property type="entry name" value="Peripla_BP_I"/>
</dbReference>
<gene>
    <name evidence="11" type="ORF">KUTeg_023172</name>
</gene>
<feature type="transmembrane region" description="Helical" evidence="9">
    <location>
        <begin position="428"/>
        <end position="447"/>
    </location>
</feature>
<evidence type="ECO:0000256" key="6">
    <source>
        <dbReference type="ARBA" id="ARBA00023170"/>
    </source>
</evidence>
<evidence type="ECO:0000256" key="1">
    <source>
        <dbReference type="ARBA" id="ARBA00004141"/>
    </source>
</evidence>
<dbReference type="CDD" id="cd15047">
    <property type="entry name" value="7tmC_GABA-B-like"/>
    <property type="match status" value="1"/>
</dbReference>
<evidence type="ECO:0000256" key="5">
    <source>
        <dbReference type="ARBA" id="ARBA00023136"/>
    </source>
</evidence>
<keyword evidence="12" id="KW-1185">Reference proteome</keyword>
<evidence type="ECO:0000256" key="9">
    <source>
        <dbReference type="SAM" id="Phobius"/>
    </source>
</evidence>
<sequence>MTLSVAIPGLSAKKLMEFTTELPPKIAIIGPAMSAEVSVVGQITPVFNLIEMNFVATTSTIKERSIYSSLYTVNYIQDDLNPLRIAMMKYFHWERVATIVFDNEIFNSQYNARIIFGAFRTNTAPYVFCEAYKQGLYGRKFVWILPGAAMYLNWISTLNEDEIPCSKTELLEATKGHFTLSIKRLMEHGNETFSGKTPQEYSDYVNKLVSGTPYLLSRTHPWAFDAAWALALGLNNSLAYLQDAKLEDFDYNRTDIYTAIKKGMDEVSFEGVSGPVSFKNGRRIGYTYLDYNIGSVVPKDRFKYVTTDISVSPTAIICIILINTVGVKVWIMCLGFTTAFGALFSKTWRVHVLFRRNDLRRKRTNTKTKVNDDDNTIETLLYRRCYHEKQIYWLSVQFISKGIMLSFGTFLAWETRMVVVPALNDSKLIGFCVYNIVIMSAFGVPMQYTLPDNKPTVKFILMSMVIIFCTTLVPCILFVPK</sequence>
<dbReference type="InterPro" id="IPR001828">
    <property type="entry name" value="ANF_lig-bd_rcpt"/>
</dbReference>
<evidence type="ECO:0000256" key="7">
    <source>
        <dbReference type="ARBA" id="ARBA00023180"/>
    </source>
</evidence>
<evidence type="ECO:0000313" key="11">
    <source>
        <dbReference type="EMBL" id="KAJ8299112.1"/>
    </source>
</evidence>
<evidence type="ECO:0000256" key="4">
    <source>
        <dbReference type="ARBA" id="ARBA00023040"/>
    </source>
</evidence>
<feature type="domain" description="G-protein coupled receptors family 3 profile" evidence="10">
    <location>
        <begin position="373"/>
        <end position="481"/>
    </location>
</feature>
<evidence type="ECO:0000256" key="8">
    <source>
        <dbReference type="ARBA" id="ARBA00023224"/>
    </source>
</evidence>
<dbReference type="InterPro" id="IPR002455">
    <property type="entry name" value="GPCR3_GABA-B"/>
</dbReference>
<feature type="transmembrane region" description="Helical" evidence="9">
    <location>
        <begin position="459"/>
        <end position="479"/>
    </location>
</feature>
<keyword evidence="2 9" id="KW-0812">Transmembrane</keyword>